<dbReference type="PROSITE" id="PS00606">
    <property type="entry name" value="KS3_1"/>
    <property type="match status" value="1"/>
</dbReference>
<dbReference type="Proteomes" id="UP000239322">
    <property type="component" value="Unassembled WGS sequence"/>
</dbReference>
<dbReference type="Pfam" id="PF16197">
    <property type="entry name" value="KAsynt_C_assoc"/>
    <property type="match status" value="1"/>
</dbReference>
<comment type="caution">
    <text evidence="8">The sequence shown here is derived from an EMBL/GenBank/DDBJ whole genome shotgun (WGS) entry which is preliminary data.</text>
</comment>
<protein>
    <submittedName>
        <fullName evidence="8">Polyketide synthase</fullName>
    </submittedName>
</protein>
<feature type="region of interest" description="Disordered" evidence="6">
    <location>
        <begin position="549"/>
        <end position="572"/>
    </location>
</feature>
<accession>A0A2S9Q1D6</accession>
<dbReference type="GO" id="GO:0004312">
    <property type="term" value="F:fatty acid synthase activity"/>
    <property type="evidence" value="ECO:0007669"/>
    <property type="project" value="TreeGrafter"/>
</dbReference>
<evidence type="ECO:0000256" key="3">
    <source>
        <dbReference type="ARBA" id="ARBA00022679"/>
    </source>
</evidence>
<dbReference type="Pfam" id="PF02801">
    <property type="entry name" value="Ketoacyl-synt_C"/>
    <property type="match status" value="1"/>
</dbReference>
<keyword evidence="9" id="KW-1185">Reference proteome</keyword>
<dbReference type="InterPro" id="IPR032821">
    <property type="entry name" value="PKS_assoc"/>
</dbReference>
<dbReference type="GO" id="GO:0006633">
    <property type="term" value="P:fatty acid biosynthetic process"/>
    <property type="evidence" value="ECO:0007669"/>
    <property type="project" value="InterPro"/>
</dbReference>
<sequence>MTDDDDLIPIAIIGMSCRAAGVETPAALWDMLDKGERRFSPVPEDRWHGLDPGIDLPTPPAASLLERIDTFDARFFGIAPRMAAWLDPQARMMLELAQHAVENAGIDPDGLSGEPVAVFVGQFMSDYRERINARGLADSAAFPGGMTAFSANRVSYQFGWTGPSMVIDSACSSSLSALGLAVQGLQHGAYPMALVGSPSVISNGFYANTAYRGGALSPTGDSVPFGSGRNGYVRGEGGACVLLKRLDRAIADGDPVHAVIRAVGSAHNGRGGGLTGTDTGSQVELLRRTAAAAGRSVGDIGYLEAHGSGTPSGDAVEVAALAEALTGPDGRTATPAGPGGKVWVGSLKASIGHLEAAAGLMGLVKAALVLRHGRIPRVAGLTEADPELPIAGTDVAVAVDDVVWQRGDVPRLAGVNSFGLGGGICHVLLEEAPVVREAGRRRPYVLPLSGQDEECLAELAGRLLVELDGPEPPDLAAVARSLQGGRRARERRAVVVAEDLDAFRAGLYELRAGRVPDGGEDPVARAWLRGEDVDWEALWEPGESRARAHLPGSPFRRRSHWFDRRPPSPSAG</sequence>
<dbReference type="GO" id="GO:0005737">
    <property type="term" value="C:cytoplasm"/>
    <property type="evidence" value="ECO:0007669"/>
    <property type="project" value="TreeGrafter"/>
</dbReference>
<organism evidence="8 9">
    <name type="scientific">Streptomyces solincola</name>
    <dbReference type="NCBI Taxonomy" id="2100817"/>
    <lineage>
        <taxon>Bacteria</taxon>
        <taxon>Bacillati</taxon>
        <taxon>Actinomycetota</taxon>
        <taxon>Actinomycetes</taxon>
        <taxon>Kitasatosporales</taxon>
        <taxon>Streptomycetaceae</taxon>
        <taxon>Streptomyces</taxon>
    </lineage>
</organism>
<feature type="domain" description="Ketosynthase family 3 (KS3)" evidence="7">
    <location>
        <begin position="7"/>
        <end position="431"/>
    </location>
</feature>
<evidence type="ECO:0000256" key="2">
    <source>
        <dbReference type="ARBA" id="ARBA00022553"/>
    </source>
</evidence>
<gene>
    <name evidence="8" type="ORF">C6N75_03970</name>
</gene>
<evidence type="ECO:0000313" key="8">
    <source>
        <dbReference type="EMBL" id="PRH80484.1"/>
    </source>
</evidence>
<dbReference type="OrthoDB" id="9778690at2"/>
<name>A0A2S9Q1D6_9ACTN</name>
<dbReference type="AlphaFoldDB" id="A0A2S9Q1D6"/>
<dbReference type="InterPro" id="IPR016039">
    <property type="entry name" value="Thiolase-like"/>
</dbReference>
<keyword evidence="3 5" id="KW-0808">Transferase</keyword>
<keyword evidence="4" id="KW-0012">Acyltransferase</keyword>
<comment type="similarity">
    <text evidence="5">Belongs to the thiolase-like superfamily. Beta-ketoacyl-ACP synthases family.</text>
</comment>
<evidence type="ECO:0000259" key="7">
    <source>
        <dbReference type="PROSITE" id="PS52004"/>
    </source>
</evidence>
<dbReference type="InterPro" id="IPR020841">
    <property type="entry name" value="PKS_Beta-ketoAc_synthase_dom"/>
</dbReference>
<dbReference type="InterPro" id="IPR018201">
    <property type="entry name" value="Ketoacyl_synth_AS"/>
</dbReference>
<dbReference type="InterPro" id="IPR014031">
    <property type="entry name" value="Ketoacyl_synth_C"/>
</dbReference>
<dbReference type="SMART" id="SM00825">
    <property type="entry name" value="PKS_KS"/>
    <property type="match status" value="1"/>
</dbReference>
<dbReference type="GO" id="GO:0005886">
    <property type="term" value="C:plasma membrane"/>
    <property type="evidence" value="ECO:0007669"/>
    <property type="project" value="TreeGrafter"/>
</dbReference>
<dbReference type="Gene3D" id="3.40.47.10">
    <property type="match status" value="1"/>
</dbReference>
<dbReference type="Pfam" id="PF00109">
    <property type="entry name" value="ketoacyl-synt"/>
    <property type="match status" value="1"/>
</dbReference>
<dbReference type="Gene3D" id="3.30.70.3290">
    <property type="match status" value="1"/>
</dbReference>
<dbReference type="PANTHER" id="PTHR43775">
    <property type="entry name" value="FATTY ACID SYNTHASE"/>
    <property type="match status" value="1"/>
</dbReference>
<dbReference type="InterPro" id="IPR050091">
    <property type="entry name" value="PKS_NRPS_Biosynth_Enz"/>
</dbReference>
<keyword evidence="1" id="KW-0596">Phosphopantetheine</keyword>
<dbReference type="EMBL" id="PVLV01000053">
    <property type="protein sequence ID" value="PRH80484.1"/>
    <property type="molecule type" value="Genomic_DNA"/>
</dbReference>
<dbReference type="PROSITE" id="PS52004">
    <property type="entry name" value="KS3_2"/>
    <property type="match status" value="1"/>
</dbReference>
<proteinExistence type="inferred from homology"/>
<dbReference type="CDD" id="cd00833">
    <property type="entry name" value="PKS"/>
    <property type="match status" value="1"/>
</dbReference>
<evidence type="ECO:0000313" key="9">
    <source>
        <dbReference type="Proteomes" id="UP000239322"/>
    </source>
</evidence>
<dbReference type="RefSeq" id="WP_105867431.1">
    <property type="nucleotide sequence ID" value="NZ_PVLV01000053.1"/>
</dbReference>
<keyword evidence="2" id="KW-0597">Phosphoprotein</keyword>
<dbReference type="GO" id="GO:0071770">
    <property type="term" value="P:DIM/DIP cell wall layer assembly"/>
    <property type="evidence" value="ECO:0007669"/>
    <property type="project" value="TreeGrafter"/>
</dbReference>
<evidence type="ECO:0000256" key="1">
    <source>
        <dbReference type="ARBA" id="ARBA00022450"/>
    </source>
</evidence>
<dbReference type="GO" id="GO:0004315">
    <property type="term" value="F:3-oxoacyl-[acyl-carrier-protein] synthase activity"/>
    <property type="evidence" value="ECO:0007669"/>
    <property type="project" value="InterPro"/>
</dbReference>
<evidence type="ECO:0000256" key="4">
    <source>
        <dbReference type="ARBA" id="ARBA00023315"/>
    </source>
</evidence>
<reference evidence="8 9" key="1">
    <citation type="submission" date="2018-03" db="EMBL/GenBank/DDBJ databases">
        <title>Novel Streptomyces sp. from soil.</title>
        <authorList>
            <person name="Tan G.Y.A."/>
            <person name="Lee Z.Y."/>
        </authorList>
    </citation>
    <scope>NUCLEOTIDE SEQUENCE [LARGE SCALE GENOMIC DNA]</scope>
    <source>
        <strain evidence="8 9">ST5x</strain>
    </source>
</reference>
<evidence type="ECO:0000256" key="5">
    <source>
        <dbReference type="RuleBase" id="RU003694"/>
    </source>
</evidence>
<dbReference type="PANTHER" id="PTHR43775:SF37">
    <property type="entry name" value="SI:DKEY-61P9.11"/>
    <property type="match status" value="1"/>
</dbReference>
<dbReference type="SUPFAM" id="SSF53901">
    <property type="entry name" value="Thiolase-like"/>
    <property type="match status" value="1"/>
</dbReference>
<dbReference type="InterPro" id="IPR014030">
    <property type="entry name" value="Ketoacyl_synth_N"/>
</dbReference>
<evidence type="ECO:0000256" key="6">
    <source>
        <dbReference type="SAM" id="MobiDB-lite"/>
    </source>
</evidence>